<dbReference type="PANTHER" id="PTHR13887">
    <property type="entry name" value="GLUTATHIONE S-TRANSFERASE KAPPA"/>
    <property type="match status" value="1"/>
</dbReference>
<evidence type="ECO:0000259" key="1">
    <source>
        <dbReference type="Pfam" id="PF01323"/>
    </source>
</evidence>
<dbReference type="EMBL" id="RHPJ01000002">
    <property type="protein sequence ID" value="TGO05692.1"/>
    <property type="molecule type" value="Genomic_DNA"/>
</dbReference>
<reference evidence="2 3" key="1">
    <citation type="submission" date="2018-11" db="EMBL/GenBank/DDBJ databases">
        <title>Complete genome sequencing of the Actinobacteria Serinibacter sp. K3-2.</title>
        <authorList>
            <person name="Rakitin A.L."/>
            <person name="Beletsky A.V."/>
            <person name="Mardanov A.V."/>
            <person name="Ravin N.V."/>
            <person name="Gromova A.S."/>
            <person name="Filippova S.N."/>
            <person name="Gal'Chenko V.F."/>
        </authorList>
    </citation>
    <scope>NUCLEOTIDE SEQUENCE [LARGE SCALE GENOMIC DNA]</scope>
    <source>
        <strain evidence="2 3">K3-2</strain>
    </source>
</reference>
<dbReference type="PANTHER" id="PTHR13887:SF41">
    <property type="entry name" value="THIOREDOXIN SUPERFAMILY PROTEIN"/>
    <property type="match status" value="1"/>
</dbReference>
<dbReference type="Pfam" id="PF01323">
    <property type="entry name" value="DSBA"/>
    <property type="match status" value="1"/>
</dbReference>
<feature type="domain" description="DSBA-like thioredoxin" evidence="1">
    <location>
        <begin position="6"/>
        <end position="206"/>
    </location>
</feature>
<evidence type="ECO:0000313" key="2">
    <source>
        <dbReference type="EMBL" id="TGO05692.1"/>
    </source>
</evidence>
<proteinExistence type="predicted"/>
<dbReference type="InterPro" id="IPR001853">
    <property type="entry name" value="DSBA-like_thioredoxin_dom"/>
</dbReference>
<evidence type="ECO:0000313" key="3">
    <source>
        <dbReference type="Proteomes" id="UP000297318"/>
    </source>
</evidence>
<dbReference type="Proteomes" id="UP000297318">
    <property type="component" value="Unassembled WGS sequence"/>
</dbReference>
<dbReference type="OrthoDB" id="9799122at2"/>
<dbReference type="Gene3D" id="3.40.30.10">
    <property type="entry name" value="Glutaredoxin"/>
    <property type="match status" value="1"/>
</dbReference>
<sequence>MSEPLTVEIWSDVQCPWCYIGKRRFETALADSGERVAITYRSFELAPDTPVDYDGTPADYLSERKGISREQAAEMMAHVTGLAAQEGLAYDFDHVHQTNTVLAHELLHLARERGLQAELKERLLAAYFEQGRHVGRVEELVALGTDVGLDPEEIRAALADHRYLPAVKADTAQAAAYGIRGVPFYVFDGALGVSGAQSPETFVAALAQAREARDSASAGAGATA</sequence>
<dbReference type="AlphaFoldDB" id="A0A4Z1E4J4"/>
<name>A0A4Z1E4J4_9MICO</name>
<dbReference type="GO" id="GO:0016491">
    <property type="term" value="F:oxidoreductase activity"/>
    <property type="evidence" value="ECO:0007669"/>
    <property type="project" value="InterPro"/>
</dbReference>
<dbReference type="RefSeq" id="WP_135849654.1">
    <property type="nucleotide sequence ID" value="NZ_RHPJ01000002.1"/>
</dbReference>
<dbReference type="SUPFAM" id="SSF52833">
    <property type="entry name" value="Thioredoxin-like"/>
    <property type="match status" value="1"/>
</dbReference>
<dbReference type="InterPro" id="IPR036249">
    <property type="entry name" value="Thioredoxin-like_sf"/>
</dbReference>
<protein>
    <submittedName>
        <fullName evidence="2">FrnE protein</fullName>
    </submittedName>
</protein>
<keyword evidence="3" id="KW-1185">Reference proteome</keyword>
<organism evidence="2 3">
    <name type="scientific">Serinibacter arcticus</name>
    <dbReference type="NCBI Taxonomy" id="1655435"/>
    <lineage>
        <taxon>Bacteria</taxon>
        <taxon>Bacillati</taxon>
        <taxon>Actinomycetota</taxon>
        <taxon>Actinomycetes</taxon>
        <taxon>Micrococcales</taxon>
        <taxon>Beutenbergiaceae</taxon>
        <taxon>Serinibacter</taxon>
    </lineage>
</organism>
<comment type="caution">
    <text evidence="2">The sequence shown here is derived from an EMBL/GenBank/DDBJ whole genome shotgun (WGS) entry which is preliminary data.</text>
</comment>
<accession>A0A4Z1E4J4</accession>
<dbReference type="CDD" id="cd03024">
    <property type="entry name" value="DsbA_FrnE"/>
    <property type="match status" value="1"/>
</dbReference>
<gene>
    <name evidence="2" type="ORF">SERN_1696</name>
</gene>